<evidence type="ECO:0000256" key="9">
    <source>
        <dbReference type="ARBA" id="ARBA00049529"/>
    </source>
</evidence>
<comment type="pathway">
    <text evidence="7">Cofactor biosynthesis; tetrahydrofolate biosynthesis; 4-aminobenzoate from chorismate: step 2/2.</text>
</comment>
<evidence type="ECO:0000256" key="1">
    <source>
        <dbReference type="ARBA" id="ARBA00001933"/>
    </source>
</evidence>
<keyword evidence="12" id="KW-1185">Reference proteome</keyword>
<dbReference type="RefSeq" id="WP_379559681.1">
    <property type="nucleotide sequence ID" value="NZ_JBHTJS010000063.1"/>
</dbReference>
<evidence type="ECO:0000256" key="7">
    <source>
        <dbReference type="ARBA" id="ARBA00035633"/>
    </source>
</evidence>
<dbReference type="NCBIfam" id="NF004761">
    <property type="entry name" value="PRK06092.1"/>
    <property type="match status" value="1"/>
</dbReference>
<dbReference type="InterPro" id="IPR017824">
    <property type="entry name" value="Aminodeoxychorismate_lyase_IV"/>
</dbReference>
<evidence type="ECO:0000256" key="8">
    <source>
        <dbReference type="ARBA" id="ARBA00035676"/>
    </source>
</evidence>
<keyword evidence="5" id="KW-0289">Folate biosynthesis</keyword>
<dbReference type="PANTHER" id="PTHR42743">
    <property type="entry name" value="AMINO-ACID AMINOTRANSFERASE"/>
    <property type="match status" value="1"/>
</dbReference>
<dbReference type="NCBIfam" id="TIGR03461">
    <property type="entry name" value="pabC_Proteo"/>
    <property type="match status" value="1"/>
</dbReference>
<comment type="catalytic activity">
    <reaction evidence="9">
        <text>4-amino-4-deoxychorismate = 4-aminobenzoate + pyruvate + H(+)</text>
        <dbReference type="Rhea" id="RHEA:16201"/>
        <dbReference type="ChEBI" id="CHEBI:15361"/>
        <dbReference type="ChEBI" id="CHEBI:15378"/>
        <dbReference type="ChEBI" id="CHEBI:17836"/>
        <dbReference type="ChEBI" id="CHEBI:58406"/>
        <dbReference type="EC" id="4.1.3.38"/>
    </reaction>
</comment>
<evidence type="ECO:0000256" key="4">
    <source>
        <dbReference type="ARBA" id="ARBA00022898"/>
    </source>
</evidence>
<keyword evidence="4" id="KW-0663">Pyridoxal phosphate</keyword>
<sequence>MQTFITNHSVTRPATDAESLTALSRAWQLGDGHFSTLHACGGRLLNWHYHLARLKNACTRLQMPMPDWQAVHAAALEMVALNNGAAIEPDGDQVLRITLVRGIGGRGYSMAGCGATTVVLNCAPFPAHYYQWRKQGIALGVCKGRLGHSPLLAGLKTVNRLEQVLLKAELDGHQWPEALVLDTHCKVIEAVTANLFWREGERIFTPDLSSAGVCGTMRAWCQDYLGPRLTVCSTDLERLLAADELWLTNALMGVVPVTAIGKHNMQCDFTTTKELQQAYEDTH</sequence>
<dbReference type="EMBL" id="JBHTJS010000063">
    <property type="protein sequence ID" value="MFD1009656.1"/>
    <property type="molecule type" value="Genomic_DNA"/>
</dbReference>
<comment type="subunit">
    <text evidence="3">Homodimer.</text>
</comment>
<dbReference type="SUPFAM" id="SSF56752">
    <property type="entry name" value="D-aminoacid aminotransferase-like PLP-dependent enzymes"/>
    <property type="match status" value="1"/>
</dbReference>
<protein>
    <recommendedName>
        <fullName evidence="8 10">Aminodeoxychorismate lyase</fullName>
        <ecNumber evidence="8 10">4.1.3.38</ecNumber>
    </recommendedName>
</protein>
<dbReference type="Gene3D" id="3.20.10.10">
    <property type="entry name" value="D-amino Acid Aminotransferase, subunit A, domain 2"/>
    <property type="match status" value="1"/>
</dbReference>
<organism evidence="11 12">
    <name type="scientific">Oceanisphaera ostreae</name>
    <dbReference type="NCBI Taxonomy" id="914151"/>
    <lineage>
        <taxon>Bacteria</taxon>
        <taxon>Pseudomonadati</taxon>
        <taxon>Pseudomonadota</taxon>
        <taxon>Gammaproteobacteria</taxon>
        <taxon>Aeromonadales</taxon>
        <taxon>Aeromonadaceae</taxon>
        <taxon>Oceanisphaera</taxon>
    </lineage>
</organism>
<dbReference type="InterPro" id="IPR036038">
    <property type="entry name" value="Aminotransferase-like"/>
</dbReference>
<gene>
    <name evidence="11" type="primary">pabC</name>
    <name evidence="11" type="ORF">ACFQ1C_16025</name>
</gene>
<dbReference type="InterPro" id="IPR001544">
    <property type="entry name" value="Aminotrans_IV"/>
</dbReference>
<evidence type="ECO:0000313" key="11">
    <source>
        <dbReference type="EMBL" id="MFD1009656.1"/>
    </source>
</evidence>
<dbReference type="Pfam" id="PF01063">
    <property type="entry name" value="Aminotran_4"/>
    <property type="match status" value="1"/>
</dbReference>
<name>A0ABW3KNR2_9GAMM</name>
<evidence type="ECO:0000256" key="2">
    <source>
        <dbReference type="ARBA" id="ARBA00009320"/>
    </source>
</evidence>
<keyword evidence="6 11" id="KW-0456">Lyase</keyword>
<dbReference type="Gene3D" id="3.30.470.10">
    <property type="match status" value="1"/>
</dbReference>
<evidence type="ECO:0000256" key="6">
    <source>
        <dbReference type="ARBA" id="ARBA00023239"/>
    </source>
</evidence>
<accession>A0ABW3KNR2</accession>
<dbReference type="EC" id="4.1.3.38" evidence="8 10"/>
<dbReference type="PANTHER" id="PTHR42743:SF2">
    <property type="entry name" value="AMINODEOXYCHORISMATE LYASE"/>
    <property type="match status" value="1"/>
</dbReference>
<reference evidence="12" key="1">
    <citation type="journal article" date="2019" name="Int. J. Syst. Evol. Microbiol.">
        <title>The Global Catalogue of Microorganisms (GCM) 10K type strain sequencing project: providing services to taxonomists for standard genome sequencing and annotation.</title>
        <authorList>
            <consortium name="The Broad Institute Genomics Platform"/>
            <consortium name="The Broad Institute Genome Sequencing Center for Infectious Disease"/>
            <person name="Wu L."/>
            <person name="Ma J."/>
        </authorList>
    </citation>
    <scope>NUCLEOTIDE SEQUENCE [LARGE SCALE GENOMIC DNA]</scope>
    <source>
        <strain evidence="12">CCUG 60525</strain>
    </source>
</reference>
<dbReference type="InterPro" id="IPR050571">
    <property type="entry name" value="Class-IV_PLP-Dep_Aminotrnsfr"/>
</dbReference>
<evidence type="ECO:0000256" key="3">
    <source>
        <dbReference type="ARBA" id="ARBA00011738"/>
    </source>
</evidence>
<comment type="caution">
    <text evidence="11">The sequence shown here is derived from an EMBL/GenBank/DDBJ whole genome shotgun (WGS) entry which is preliminary data.</text>
</comment>
<dbReference type="GO" id="GO:0008696">
    <property type="term" value="F:4-amino-4-deoxychorismate lyase activity"/>
    <property type="evidence" value="ECO:0007669"/>
    <property type="project" value="UniProtKB-EC"/>
</dbReference>
<evidence type="ECO:0000313" key="12">
    <source>
        <dbReference type="Proteomes" id="UP001597048"/>
    </source>
</evidence>
<proteinExistence type="inferred from homology"/>
<evidence type="ECO:0000256" key="5">
    <source>
        <dbReference type="ARBA" id="ARBA00022909"/>
    </source>
</evidence>
<dbReference type="Proteomes" id="UP001597048">
    <property type="component" value="Unassembled WGS sequence"/>
</dbReference>
<comment type="cofactor">
    <cofactor evidence="1">
        <name>pyridoxal 5'-phosphate</name>
        <dbReference type="ChEBI" id="CHEBI:597326"/>
    </cofactor>
</comment>
<evidence type="ECO:0000256" key="10">
    <source>
        <dbReference type="NCBIfam" id="TIGR03461"/>
    </source>
</evidence>
<comment type="similarity">
    <text evidence="2">Belongs to the class-IV pyridoxal-phosphate-dependent aminotransferase family.</text>
</comment>
<dbReference type="InterPro" id="IPR043132">
    <property type="entry name" value="BCAT-like_C"/>
</dbReference>
<dbReference type="InterPro" id="IPR043131">
    <property type="entry name" value="BCAT-like_N"/>
</dbReference>